<protein>
    <submittedName>
        <fullName evidence="1">Uncharacterized protein</fullName>
    </submittedName>
</protein>
<organism evidence="1 2">
    <name type="scientific">Streptosporangium algeriense</name>
    <dbReference type="NCBI Taxonomy" id="1682748"/>
    <lineage>
        <taxon>Bacteria</taxon>
        <taxon>Bacillati</taxon>
        <taxon>Actinomycetota</taxon>
        <taxon>Actinomycetes</taxon>
        <taxon>Streptosporangiales</taxon>
        <taxon>Streptosporangiaceae</taxon>
        <taxon>Streptosporangium</taxon>
    </lineage>
</organism>
<name>A0ABW3DUS2_9ACTN</name>
<proteinExistence type="predicted"/>
<evidence type="ECO:0000313" key="2">
    <source>
        <dbReference type="Proteomes" id="UP001597024"/>
    </source>
</evidence>
<comment type="caution">
    <text evidence="1">The sequence shown here is derived from an EMBL/GenBank/DDBJ whole genome shotgun (WGS) entry which is preliminary data.</text>
</comment>
<accession>A0ABW3DUS2</accession>
<gene>
    <name evidence="1" type="ORF">ACFQ08_19645</name>
</gene>
<sequence>MDLEEPGLLRARTGRWLRVRVLGLLADPNTRIFRVLRAEREPDASTPADQAEFDD</sequence>
<reference evidence="2" key="1">
    <citation type="journal article" date="2019" name="Int. J. Syst. Evol. Microbiol.">
        <title>The Global Catalogue of Microorganisms (GCM) 10K type strain sequencing project: providing services to taxonomists for standard genome sequencing and annotation.</title>
        <authorList>
            <consortium name="The Broad Institute Genomics Platform"/>
            <consortium name="The Broad Institute Genome Sequencing Center for Infectious Disease"/>
            <person name="Wu L."/>
            <person name="Ma J."/>
        </authorList>
    </citation>
    <scope>NUCLEOTIDE SEQUENCE [LARGE SCALE GENOMIC DNA]</scope>
    <source>
        <strain evidence="2">CCUG 62974</strain>
    </source>
</reference>
<dbReference type="Proteomes" id="UP001597024">
    <property type="component" value="Unassembled WGS sequence"/>
</dbReference>
<evidence type="ECO:0000313" key="1">
    <source>
        <dbReference type="EMBL" id="MFD0886767.1"/>
    </source>
</evidence>
<dbReference type="EMBL" id="JBHTHX010000709">
    <property type="protein sequence ID" value="MFD0886767.1"/>
    <property type="molecule type" value="Genomic_DNA"/>
</dbReference>
<keyword evidence="2" id="KW-1185">Reference proteome</keyword>